<dbReference type="Proteomes" id="UP000077051">
    <property type="component" value="Unassembled WGS sequence"/>
</dbReference>
<accession>A0A168JG01</accession>
<reference evidence="2 3" key="1">
    <citation type="submission" date="2015-06" db="EMBL/GenBank/DDBJ databases">
        <title>Expansion of signal transduction pathways in fungi by whole-genome duplication.</title>
        <authorList>
            <consortium name="DOE Joint Genome Institute"/>
            <person name="Corrochano L.M."/>
            <person name="Kuo A."/>
            <person name="Marcet-Houben M."/>
            <person name="Polaino S."/>
            <person name="Salamov A."/>
            <person name="Villalobos J.M."/>
            <person name="Alvarez M.I."/>
            <person name="Avalos J."/>
            <person name="Benito E.P."/>
            <person name="Benoit I."/>
            <person name="Burger G."/>
            <person name="Camino L.P."/>
            <person name="Canovas D."/>
            <person name="Cerda-Olmedo E."/>
            <person name="Cheng J.-F."/>
            <person name="Dominguez A."/>
            <person name="Elias M."/>
            <person name="Eslava A.P."/>
            <person name="Glaser F."/>
            <person name="Grimwood J."/>
            <person name="Gutierrez G."/>
            <person name="Heitman J."/>
            <person name="Henrissat B."/>
            <person name="Iturriaga E.A."/>
            <person name="Lang B.F."/>
            <person name="Lavin J.L."/>
            <person name="Lee S."/>
            <person name="Li W."/>
            <person name="Lindquist E."/>
            <person name="Lopez-Garcia S."/>
            <person name="Luque E.M."/>
            <person name="Marcos A.T."/>
            <person name="Martin J."/>
            <person name="Mccluskey K."/>
            <person name="Medina H.R."/>
            <person name="Miralles-Duran A."/>
            <person name="Miyazaki A."/>
            <person name="Munoz-Torres E."/>
            <person name="Oguiza J.A."/>
            <person name="Ohm R."/>
            <person name="Olmedo M."/>
            <person name="Orejas M."/>
            <person name="Ortiz-Castellanos L."/>
            <person name="Pisabarro A.G."/>
            <person name="Rodriguez-Romero J."/>
            <person name="Ruiz-Herrera J."/>
            <person name="Ruiz-Vazquez R."/>
            <person name="Sanz C."/>
            <person name="Schackwitz W."/>
            <person name="Schmutz J."/>
            <person name="Shahriari M."/>
            <person name="Shelest E."/>
            <person name="Silva-Franco F."/>
            <person name="Soanes D."/>
            <person name="Syed K."/>
            <person name="Tagua V.G."/>
            <person name="Talbot N.J."/>
            <person name="Thon M."/>
            <person name="De Vries R.P."/>
            <person name="Wiebenga A."/>
            <person name="Yadav J.S."/>
            <person name="Braun E.L."/>
            <person name="Baker S."/>
            <person name="Garre V."/>
            <person name="Horwitz B."/>
            <person name="Torres-Martinez S."/>
            <person name="Idnurm A."/>
            <person name="Herrera-Estrella A."/>
            <person name="Gabaldon T."/>
            <person name="Grigoriev I.V."/>
        </authorList>
    </citation>
    <scope>NUCLEOTIDE SEQUENCE [LARGE SCALE GENOMIC DNA]</scope>
    <source>
        <strain evidence="2 3">CBS 277.49</strain>
    </source>
</reference>
<dbReference type="AlphaFoldDB" id="A0A168JG01"/>
<evidence type="ECO:0000256" key="1">
    <source>
        <dbReference type="SAM" id="MobiDB-lite"/>
    </source>
</evidence>
<proteinExistence type="predicted"/>
<comment type="caution">
    <text evidence="2">The sequence shown here is derived from an EMBL/GenBank/DDBJ whole genome shotgun (WGS) entry which is preliminary data.</text>
</comment>
<organism evidence="2 3">
    <name type="scientific">Mucor lusitanicus CBS 277.49</name>
    <dbReference type="NCBI Taxonomy" id="747725"/>
    <lineage>
        <taxon>Eukaryota</taxon>
        <taxon>Fungi</taxon>
        <taxon>Fungi incertae sedis</taxon>
        <taxon>Mucoromycota</taxon>
        <taxon>Mucoromycotina</taxon>
        <taxon>Mucoromycetes</taxon>
        <taxon>Mucorales</taxon>
        <taxon>Mucorineae</taxon>
        <taxon>Mucoraceae</taxon>
        <taxon>Mucor</taxon>
    </lineage>
</organism>
<gene>
    <name evidence="2" type="ORF">MUCCIDRAFT_165036</name>
</gene>
<dbReference type="OrthoDB" id="2126195at2759"/>
<dbReference type="VEuPathDB" id="FungiDB:MUCCIDRAFT_165036"/>
<name>A0A168JG01_MUCCL</name>
<evidence type="ECO:0000313" key="3">
    <source>
        <dbReference type="Proteomes" id="UP000077051"/>
    </source>
</evidence>
<protein>
    <submittedName>
        <fullName evidence="2">Uncharacterized protein</fullName>
    </submittedName>
</protein>
<sequence>MSSLAQPTTLSYTPGSTIGNVATLYRHAHELICYRMRNLEMDASHVTLSYVAKLFCQFSQQELASPFVCKELHDILYKNLIVSDHVLMKRLKLSVYHPTAVVPHWYYIRSWQYSVQDFKTVLDDFTLDGTYGSIIESWRVQLEDEGHLENVQIRYAGQTSNPQSRQITDVEVFKKKNGFMANFFRKAKSLGIEARSYNVLIFEAESLTFDEYQTAYYRNESRDLFEQVIINLFGLDSLFNSQPGGINQKLSPAEHHRQEYLALKPRFFTKLNLYMTRYPDTLNPSTDFLTYAGALEKREMPSREQCKIRPESYNYVFVKAKSEAQSLRNACLSRWEHFPVDLPREVLQDHFQKAHLTKHDDQESKSSESLYNDESLSSLAVSTRVSSGSSGSTSPLKSSRIRKLP</sequence>
<feature type="region of interest" description="Disordered" evidence="1">
    <location>
        <begin position="382"/>
        <end position="405"/>
    </location>
</feature>
<feature type="compositionally biased region" description="Low complexity" evidence="1">
    <location>
        <begin position="382"/>
        <end position="398"/>
    </location>
</feature>
<evidence type="ECO:0000313" key="2">
    <source>
        <dbReference type="EMBL" id="OAD01135.1"/>
    </source>
</evidence>
<keyword evidence="3" id="KW-1185">Reference proteome</keyword>
<dbReference type="EMBL" id="AMYB01000006">
    <property type="protein sequence ID" value="OAD01135.1"/>
    <property type="molecule type" value="Genomic_DNA"/>
</dbReference>